<sequence length="116" mass="12299">MIRPAAARLKSLPAPHRPPAADPPAPGTADGASKDVGRRPSTSRSGPRLGDGRYPIAWLHLAAPGRGAVPTAQSWCACGHDRSAIGHHRVLTLIDAHAAHRENCPLRHRTESRHAA</sequence>
<proteinExistence type="predicted"/>
<protein>
    <submittedName>
        <fullName evidence="2">Uncharacterized protein</fullName>
    </submittedName>
</protein>
<name>A0ABP5W4G9_9ACTN</name>
<evidence type="ECO:0000256" key="1">
    <source>
        <dbReference type="SAM" id="MobiDB-lite"/>
    </source>
</evidence>
<organism evidence="2 3">
    <name type="scientific">Streptomyces glaucosporus</name>
    <dbReference type="NCBI Taxonomy" id="284044"/>
    <lineage>
        <taxon>Bacteria</taxon>
        <taxon>Bacillati</taxon>
        <taxon>Actinomycetota</taxon>
        <taxon>Actinomycetes</taxon>
        <taxon>Kitasatosporales</taxon>
        <taxon>Streptomycetaceae</taxon>
        <taxon>Streptomyces</taxon>
    </lineage>
</organism>
<accession>A0ABP5W4G9</accession>
<evidence type="ECO:0000313" key="3">
    <source>
        <dbReference type="Proteomes" id="UP001500058"/>
    </source>
</evidence>
<evidence type="ECO:0000313" key="2">
    <source>
        <dbReference type="EMBL" id="GAA2418034.1"/>
    </source>
</evidence>
<feature type="compositionally biased region" description="Low complexity" evidence="1">
    <location>
        <begin position="39"/>
        <end position="48"/>
    </location>
</feature>
<keyword evidence="3" id="KW-1185">Reference proteome</keyword>
<reference evidence="3" key="1">
    <citation type="journal article" date="2019" name="Int. J. Syst. Evol. Microbiol.">
        <title>The Global Catalogue of Microorganisms (GCM) 10K type strain sequencing project: providing services to taxonomists for standard genome sequencing and annotation.</title>
        <authorList>
            <consortium name="The Broad Institute Genomics Platform"/>
            <consortium name="The Broad Institute Genome Sequencing Center for Infectious Disease"/>
            <person name="Wu L."/>
            <person name="Ma J."/>
        </authorList>
    </citation>
    <scope>NUCLEOTIDE SEQUENCE [LARGE SCALE GENOMIC DNA]</scope>
    <source>
        <strain evidence="3">JCM 6921</strain>
    </source>
</reference>
<dbReference type="Proteomes" id="UP001500058">
    <property type="component" value="Unassembled WGS sequence"/>
</dbReference>
<comment type="caution">
    <text evidence="2">The sequence shown here is derived from an EMBL/GenBank/DDBJ whole genome shotgun (WGS) entry which is preliminary data.</text>
</comment>
<feature type="compositionally biased region" description="Pro residues" evidence="1">
    <location>
        <begin position="15"/>
        <end position="26"/>
    </location>
</feature>
<dbReference type="EMBL" id="BAAATJ010000042">
    <property type="protein sequence ID" value="GAA2418034.1"/>
    <property type="molecule type" value="Genomic_DNA"/>
</dbReference>
<feature type="region of interest" description="Disordered" evidence="1">
    <location>
        <begin position="1"/>
        <end position="52"/>
    </location>
</feature>
<gene>
    <name evidence="2" type="ORF">GCM10010420_55540</name>
</gene>